<dbReference type="EMBL" id="BJUV01000018">
    <property type="protein sequence ID" value="GEK83632.1"/>
    <property type="molecule type" value="Genomic_DNA"/>
</dbReference>
<evidence type="ECO:0000313" key="2">
    <source>
        <dbReference type="EMBL" id="MBA8814276.1"/>
    </source>
</evidence>
<dbReference type="AlphaFoldDB" id="A0A7W3JK44"/>
<keyword evidence="3" id="KW-1185">Reference proteome</keyword>
<dbReference type="Proteomes" id="UP000321154">
    <property type="component" value="Unassembled WGS sequence"/>
</dbReference>
<comment type="caution">
    <text evidence="2">The sequence shown here is derived from an EMBL/GenBank/DDBJ whole genome shotgun (WGS) entry which is preliminary data.</text>
</comment>
<dbReference type="OrthoDB" id="5125216at2"/>
<organism evidence="2 4">
    <name type="scientific">Frigoribacterium faeni</name>
    <dbReference type="NCBI Taxonomy" id="145483"/>
    <lineage>
        <taxon>Bacteria</taxon>
        <taxon>Bacillati</taxon>
        <taxon>Actinomycetota</taxon>
        <taxon>Actinomycetes</taxon>
        <taxon>Micrococcales</taxon>
        <taxon>Microbacteriaceae</taxon>
        <taxon>Frigoribacterium</taxon>
    </lineage>
</organism>
<protein>
    <recommendedName>
        <fullName evidence="5">YtxH domain-containing protein</fullName>
    </recommendedName>
</protein>
<name>A0A7W3JK44_9MICO</name>
<accession>A0A7W3JK44</accession>
<gene>
    <name evidence="2" type="ORF">FB463_002542</name>
    <name evidence="1" type="ORF">FFA01_19410</name>
</gene>
<evidence type="ECO:0008006" key="5">
    <source>
        <dbReference type="Google" id="ProtNLM"/>
    </source>
</evidence>
<dbReference type="EMBL" id="JACGWW010000003">
    <property type="protein sequence ID" value="MBA8814276.1"/>
    <property type="molecule type" value="Genomic_DNA"/>
</dbReference>
<dbReference type="RefSeq" id="WP_146855553.1">
    <property type="nucleotide sequence ID" value="NZ_BAAAHR010000007.1"/>
</dbReference>
<dbReference type="Proteomes" id="UP000522688">
    <property type="component" value="Unassembled WGS sequence"/>
</dbReference>
<proteinExistence type="predicted"/>
<sequence>MRFRYLVIALIAFVAYTYGAKAGKGRYKEISNYLGSFWNDPKVKKARAQAKKDVTKARKAAVKKAKKLSN</sequence>
<reference evidence="2 4" key="2">
    <citation type="submission" date="2020-07" db="EMBL/GenBank/DDBJ databases">
        <title>Sequencing the genomes of 1000 actinobacteria strains.</title>
        <authorList>
            <person name="Klenk H.-P."/>
        </authorList>
    </citation>
    <scope>NUCLEOTIDE SEQUENCE [LARGE SCALE GENOMIC DNA]</scope>
    <source>
        <strain evidence="2 4">DSM 10309</strain>
    </source>
</reference>
<reference evidence="1 3" key="1">
    <citation type="submission" date="2019-07" db="EMBL/GenBank/DDBJ databases">
        <title>Whole genome shotgun sequence of Frigoribacterium faeni NBRC 103066.</title>
        <authorList>
            <person name="Hosoyama A."/>
            <person name="Uohara A."/>
            <person name="Ohji S."/>
            <person name="Ichikawa N."/>
        </authorList>
    </citation>
    <scope>NUCLEOTIDE SEQUENCE [LARGE SCALE GENOMIC DNA]</scope>
    <source>
        <strain evidence="1 3">NBRC 103066</strain>
    </source>
</reference>
<evidence type="ECO:0000313" key="1">
    <source>
        <dbReference type="EMBL" id="GEK83632.1"/>
    </source>
</evidence>
<evidence type="ECO:0000313" key="4">
    <source>
        <dbReference type="Proteomes" id="UP000522688"/>
    </source>
</evidence>
<evidence type="ECO:0000313" key="3">
    <source>
        <dbReference type="Proteomes" id="UP000321154"/>
    </source>
</evidence>